<dbReference type="AlphaFoldDB" id="W8C5I5"/>
<feature type="chain" id="PRO_5004906833" description="Protein quiver" evidence="1">
    <location>
        <begin position="24"/>
        <end position="149"/>
    </location>
</feature>
<keyword evidence="1" id="KW-0732">Signal</keyword>
<name>W8C5I5_CERCA</name>
<accession>W8C5I5</accession>
<proteinExistence type="evidence at transcript level"/>
<organism evidence="2">
    <name type="scientific">Ceratitis capitata</name>
    <name type="common">Mediterranean fruit fly</name>
    <name type="synonym">Tephritis capitata</name>
    <dbReference type="NCBI Taxonomy" id="7213"/>
    <lineage>
        <taxon>Eukaryota</taxon>
        <taxon>Metazoa</taxon>
        <taxon>Ecdysozoa</taxon>
        <taxon>Arthropoda</taxon>
        <taxon>Hexapoda</taxon>
        <taxon>Insecta</taxon>
        <taxon>Pterygota</taxon>
        <taxon>Neoptera</taxon>
        <taxon>Endopterygota</taxon>
        <taxon>Diptera</taxon>
        <taxon>Brachycera</taxon>
        <taxon>Muscomorpha</taxon>
        <taxon>Tephritoidea</taxon>
        <taxon>Tephritidae</taxon>
        <taxon>Ceratitis</taxon>
        <taxon>Ceratitis</taxon>
    </lineage>
</organism>
<feature type="signal peptide" evidence="1">
    <location>
        <begin position="1"/>
        <end position="23"/>
    </location>
</feature>
<dbReference type="OrthoDB" id="8050261at2759"/>
<protein>
    <recommendedName>
        <fullName evidence="3">Protein quiver</fullName>
    </recommendedName>
</protein>
<evidence type="ECO:0008006" key="3">
    <source>
        <dbReference type="Google" id="ProtNLM"/>
    </source>
</evidence>
<sequence>MQNTKVLVSLAVFGLCCLTFANALKCYSCFSPKDCKKPSKVECNPSYAQQTRDYLQAHYTGVPANSTSYSFECLHDWLKTASNEFMYKGCVYTTYRSCSYAVNPYYAQRYERRCYQCSGALCNPADRTSASLITVWSTIILTTLIKSVW</sequence>
<evidence type="ECO:0000256" key="1">
    <source>
        <dbReference type="SAM" id="SignalP"/>
    </source>
</evidence>
<reference evidence="2" key="2">
    <citation type="journal article" date="2014" name="BMC Genomics">
        <title>A genomic perspective to assessing quality of mass-reared SIT flies used in Mediterranean fruit fly (Ceratitis capitata) eradication in California.</title>
        <authorList>
            <person name="Calla B."/>
            <person name="Hall B."/>
            <person name="Hou S."/>
            <person name="Geib S.M."/>
        </authorList>
    </citation>
    <scope>NUCLEOTIDE SEQUENCE</scope>
</reference>
<reference evidence="2" key="1">
    <citation type="submission" date="2013-07" db="EMBL/GenBank/DDBJ databases">
        <authorList>
            <person name="Geib S."/>
        </authorList>
    </citation>
    <scope>NUCLEOTIDE SEQUENCE</scope>
</reference>
<evidence type="ECO:0000313" key="2">
    <source>
        <dbReference type="EMBL" id="JAC04829.1"/>
    </source>
</evidence>
<dbReference type="EMBL" id="GAMC01001727">
    <property type="protein sequence ID" value="JAC04829.1"/>
    <property type="molecule type" value="mRNA"/>
</dbReference>